<comment type="caution">
    <text evidence="2">The sequence shown here is derived from an EMBL/GenBank/DDBJ whole genome shotgun (WGS) entry which is preliminary data.</text>
</comment>
<keyword evidence="3" id="KW-1185">Reference proteome</keyword>
<dbReference type="Proteomes" id="UP000013984">
    <property type="component" value="Unassembled WGS sequence"/>
</dbReference>
<name>R8ZZB3_9LEPT</name>
<evidence type="ECO:0000313" key="3">
    <source>
        <dbReference type="Proteomes" id="UP000013984"/>
    </source>
</evidence>
<protein>
    <submittedName>
        <fullName evidence="2">Uncharacterized protein</fullName>
    </submittedName>
</protein>
<dbReference type="AlphaFoldDB" id="R8ZZB3"/>
<dbReference type="STRING" id="1218599.LEP1GSC195_2864"/>
<evidence type="ECO:0000313" key="2">
    <source>
        <dbReference type="EMBL" id="EOQ95207.1"/>
    </source>
</evidence>
<reference evidence="2" key="1">
    <citation type="submission" date="2013-04" db="EMBL/GenBank/DDBJ databases">
        <authorList>
            <person name="Harkins D.M."/>
            <person name="Durkin A.S."/>
            <person name="Brinkac L.M."/>
            <person name="Haft D.H."/>
            <person name="Selengut J.D."/>
            <person name="Sanka R."/>
            <person name="DePew J."/>
            <person name="Purushe J."/>
            <person name="Galloway R.L."/>
            <person name="Vinetz J.M."/>
            <person name="Sutton G.G."/>
            <person name="Nierman W.C."/>
            <person name="Fouts D.E."/>
        </authorList>
    </citation>
    <scope>NUCLEOTIDE SEQUENCE [LARGE SCALE GENOMIC DNA]</scope>
    <source>
        <strain evidence="2">CDC</strain>
    </source>
</reference>
<feature type="region of interest" description="Disordered" evidence="1">
    <location>
        <begin position="20"/>
        <end position="41"/>
    </location>
</feature>
<organism evidence="2 3">
    <name type="scientific">Leptospira wolbachii serovar Codice str. CDC</name>
    <dbReference type="NCBI Taxonomy" id="1218599"/>
    <lineage>
        <taxon>Bacteria</taxon>
        <taxon>Pseudomonadati</taxon>
        <taxon>Spirochaetota</taxon>
        <taxon>Spirochaetia</taxon>
        <taxon>Leptospirales</taxon>
        <taxon>Leptospiraceae</taxon>
        <taxon>Leptospira</taxon>
    </lineage>
</organism>
<gene>
    <name evidence="2" type="ORF">LEP1GSC195_2864</name>
</gene>
<proteinExistence type="predicted"/>
<dbReference type="EMBL" id="AOGZ02000014">
    <property type="protein sequence ID" value="EOQ95207.1"/>
    <property type="molecule type" value="Genomic_DNA"/>
</dbReference>
<accession>R8ZZB3</accession>
<sequence length="64" mass="6838">MGIGFGVGVIEGNHWAAGLVPHPSQGGDTRFARTSPPPKKIQKIKNHTAKNQPNKLTNVRLGVL</sequence>
<evidence type="ECO:0000256" key="1">
    <source>
        <dbReference type="SAM" id="MobiDB-lite"/>
    </source>
</evidence>